<dbReference type="GeneID" id="90957316"/>
<evidence type="ECO:0000256" key="1">
    <source>
        <dbReference type="SAM" id="MobiDB-lite"/>
    </source>
</evidence>
<dbReference type="KEGG" id="ptrr:90957316"/>
<proteinExistence type="predicted"/>
<organism evidence="2 3">
    <name type="scientific">Pyrenophora tritici-repentis</name>
    <dbReference type="NCBI Taxonomy" id="45151"/>
    <lineage>
        <taxon>Eukaryota</taxon>
        <taxon>Fungi</taxon>
        <taxon>Dikarya</taxon>
        <taxon>Ascomycota</taxon>
        <taxon>Pezizomycotina</taxon>
        <taxon>Dothideomycetes</taxon>
        <taxon>Pleosporomycetidae</taxon>
        <taxon>Pleosporales</taxon>
        <taxon>Pleosporineae</taxon>
        <taxon>Pleosporaceae</taxon>
        <taxon>Pyrenophora</taxon>
    </lineage>
</organism>
<dbReference type="EMBL" id="NQIK02000007">
    <property type="protein sequence ID" value="KAF7567889.1"/>
    <property type="molecule type" value="Genomic_DNA"/>
</dbReference>
<accession>A0A834RQH7</accession>
<feature type="region of interest" description="Disordered" evidence="1">
    <location>
        <begin position="43"/>
        <end position="68"/>
    </location>
</feature>
<evidence type="ECO:0000313" key="2">
    <source>
        <dbReference type="EMBL" id="KAF7567889.1"/>
    </source>
</evidence>
<evidence type="ECO:0000313" key="3">
    <source>
        <dbReference type="Proteomes" id="UP000245464"/>
    </source>
</evidence>
<protein>
    <submittedName>
        <fullName evidence="2">Uncharacterized protein</fullName>
    </submittedName>
</protein>
<dbReference type="AlphaFoldDB" id="A0A834RQH7"/>
<name>A0A834RQH7_9PLEO</name>
<sequence>MATNQSQRDATVILTDSSKWIPWYRQIKMQCEALEIWDIVDPAGNTQPRTKPTEPLLHSYPTMNQPLL</sequence>
<comment type="caution">
    <text evidence="2">The sequence shown here is derived from an EMBL/GenBank/DDBJ whole genome shotgun (WGS) entry which is preliminary data.</text>
</comment>
<gene>
    <name evidence="2" type="ORF">PtrM4_125020</name>
</gene>
<dbReference type="RefSeq" id="XP_065960682.1">
    <property type="nucleotide sequence ID" value="XM_066108690.1"/>
</dbReference>
<reference evidence="2" key="1">
    <citation type="journal article" date="2018" name="BMC Genomics">
        <title>Comparative genomics of the wheat fungal pathogen Pyrenophora tritici-repentis reveals chromosomal variations and genome plasticity.</title>
        <authorList>
            <person name="Moolhuijzen P."/>
            <person name="See P.T."/>
            <person name="Hane J.K."/>
            <person name="Shi G."/>
            <person name="Liu Z."/>
            <person name="Oliver R.P."/>
            <person name="Moffat C.S."/>
        </authorList>
    </citation>
    <scope>NUCLEOTIDE SEQUENCE [LARGE SCALE GENOMIC DNA]</scope>
    <source>
        <strain evidence="2">M4</strain>
    </source>
</reference>
<dbReference type="Proteomes" id="UP000245464">
    <property type="component" value="Chromosome 7"/>
</dbReference>